<name>A0A9W7E4Z2_9STRA</name>
<gene>
    <name evidence="2" type="ORF">TL16_g03509</name>
</gene>
<dbReference type="AlphaFoldDB" id="A0A9W7E4Z2"/>
<dbReference type="EMBL" id="BLQM01000093">
    <property type="protein sequence ID" value="GMH62593.1"/>
    <property type="molecule type" value="Genomic_DNA"/>
</dbReference>
<organism evidence="2 3">
    <name type="scientific">Triparma laevis f. inornata</name>
    <dbReference type="NCBI Taxonomy" id="1714386"/>
    <lineage>
        <taxon>Eukaryota</taxon>
        <taxon>Sar</taxon>
        <taxon>Stramenopiles</taxon>
        <taxon>Ochrophyta</taxon>
        <taxon>Bolidophyceae</taxon>
        <taxon>Parmales</taxon>
        <taxon>Triparmaceae</taxon>
        <taxon>Triparma</taxon>
    </lineage>
</organism>
<evidence type="ECO:0000313" key="2">
    <source>
        <dbReference type="EMBL" id="GMH62593.1"/>
    </source>
</evidence>
<dbReference type="GO" id="GO:0008289">
    <property type="term" value="F:lipid binding"/>
    <property type="evidence" value="ECO:0007669"/>
    <property type="project" value="InterPro"/>
</dbReference>
<proteinExistence type="predicted"/>
<protein>
    <recommendedName>
        <fullName evidence="1">START domain-containing protein</fullName>
    </recommendedName>
</protein>
<dbReference type="Gene3D" id="3.30.530.20">
    <property type="match status" value="1"/>
</dbReference>
<sequence>MDLHFNCIKFGKRTKISLKRWLRVTSTHVFIHKTSAYTDEGAGYEIRSADVKVLPKAKDEFRILVGDKGTVIIVRRKSNEGISDLEWKALGNCLQAATTARSSQVTLSPVSCVEETTTTTGAFPYEDTLVARAIASAYNQSVNDRNVDNKKTADEYAWKKNMTSTNVNGEVLTVETSRCVTSSAIRIRLKTTVIADLNRCKTVLNDYPERLEWDANMHGGGILKRWHCPADQSPDGKPGEIILVTYTTNPALGGSISPRTFLEVRWCSSNKNLESRAFVCYDIKEGVEWISEYVEDMVAKKNVYARNIEGSQYMEKRVLEDGRIATDITMLSVTEIGGSLPQYVINKACIGSMVESIKAATKYIEG</sequence>
<dbReference type="Proteomes" id="UP001162640">
    <property type="component" value="Unassembled WGS sequence"/>
</dbReference>
<accession>A0A9W7E4Z2</accession>
<dbReference type="Pfam" id="PF01852">
    <property type="entry name" value="START"/>
    <property type="match status" value="1"/>
</dbReference>
<reference evidence="3" key="1">
    <citation type="journal article" date="2023" name="Commun. Biol.">
        <title>Genome analysis of Parmales, the sister group of diatoms, reveals the evolutionary specialization of diatoms from phago-mixotrophs to photoautotrophs.</title>
        <authorList>
            <person name="Ban H."/>
            <person name="Sato S."/>
            <person name="Yoshikawa S."/>
            <person name="Yamada K."/>
            <person name="Nakamura Y."/>
            <person name="Ichinomiya M."/>
            <person name="Sato N."/>
            <person name="Blanc-Mathieu R."/>
            <person name="Endo H."/>
            <person name="Kuwata A."/>
            <person name="Ogata H."/>
        </authorList>
    </citation>
    <scope>NUCLEOTIDE SEQUENCE [LARGE SCALE GENOMIC DNA]</scope>
</reference>
<evidence type="ECO:0000259" key="1">
    <source>
        <dbReference type="PROSITE" id="PS50848"/>
    </source>
</evidence>
<feature type="domain" description="START" evidence="1">
    <location>
        <begin position="153"/>
        <end position="366"/>
    </location>
</feature>
<dbReference type="PROSITE" id="PS50848">
    <property type="entry name" value="START"/>
    <property type="match status" value="1"/>
</dbReference>
<dbReference type="SUPFAM" id="SSF55961">
    <property type="entry name" value="Bet v1-like"/>
    <property type="match status" value="1"/>
</dbReference>
<comment type="caution">
    <text evidence="2">The sequence shown here is derived from an EMBL/GenBank/DDBJ whole genome shotgun (WGS) entry which is preliminary data.</text>
</comment>
<dbReference type="InterPro" id="IPR023393">
    <property type="entry name" value="START-like_dom_sf"/>
</dbReference>
<dbReference type="InterPro" id="IPR002913">
    <property type="entry name" value="START_lipid-bd_dom"/>
</dbReference>
<evidence type="ECO:0000313" key="3">
    <source>
        <dbReference type="Proteomes" id="UP001162640"/>
    </source>
</evidence>